<reference evidence="4" key="1">
    <citation type="submission" date="2021-10" db="EMBL/GenBank/DDBJ databases">
        <authorList>
            <person name="Criscuolo A."/>
        </authorList>
    </citation>
    <scope>NUCLEOTIDE SEQUENCE</scope>
    <source>
        <strain evidence="4">CIP111885</strain>
    </source>
</reference>
<gene>
    <name evidence="4" type="primary">yddE</name>
    <name evidence="4" type="ORF">NEOCIP111885_01372</name>
</gene>
<evidence type="ECO:0000313" key="5">
    <source>
        <dbReference type="Proteomes" id="UP000789845"/>
    </source>
</evidence>
<comment type="similarity">
    <text evidence="1">Belongs to the PhzF family.</text>
</comment>
<evidence type="ECO:0000256" key="1">
    <source>
        <dbReference type="ARBA" id="ARBA00008270"/>
    </source>
</evidence>
<dbReference type="AlphaFoldDB" id="A0A9C7LAP4"/>
<dbReference type="Gene3D" id="3.10.310.10">
    <property type="entry name" value="Diaminopimelate Epimerase, Chain A, domain 1"/>
    <property type="match status" value="2"/>
</dbReference>
<keyword evidence="5" id="KW-1185">Reference proteome</keyword>
<dbReference type="NCBIfam" id="TIGR00654">
    <property type="entry name" value="PhzF_family"/>
    <property type="match status" value="1"/>
</dbReference>
<accession>A0A9C7LAP4</accession>
<dbReference type="EMBL" id="CAKJTG010000006">
    <property type="protein sequence ID" value="CAG9607680.1"/>
    <property type="molecule type" value="Genomic_DNA"/>
</dbReference>
<name>A0A9C7LAP4_9BACI</name>
<dbReference type="PIRSF" id="PIRSF016184">
    <property type="entry name" value="PhzC_PhzF"/>
    <property type="match status" value="1"/>
</dbReference>
<dbReference type="Pfam" id="PF02567">
    <property type="entry name" value="PhzC-PhzF"/>
    <property type="match status" value="1"/>
</dbReference>
<dbReference type="EC" id="5.1.-.-" evidence="4"/>
<evidence type="ECO:0000313" key="4">
    <source>
        <dbReference type="EMBL" id="CAG9607680.1"/>
    </source>
</evidence>
<dbReference type="InterPro" id="IPR003719">
    <property type="entry name" value="Phenazine_PhzF-like"/>
</dbReference>
<evidence type="ECO:0000256" key="2">
    <source>
        <dbReference type="ARBA" id="ARBA00023235"/>
    </source>
</evidence>
<dbReference type="GO" id="GO:0005737">
    <property type="term" value="C:cytoplasm"/>
    <property type="evidence" value="ECO:0007669"/>
    <property type="project" value="TreeGrafter"/>
</dbReference>
<protein>
    <submittedName>
        <fullName evidence="4">Isomerase YddE</fullName>
        <ecNumber evidence="4">5.1.-.-</ecNumber>
    </submittedName>
</protein>
<evidence type="ECO:0000256" key="3">
    <source>
        <dbReference type="PIRSR" id="PIRSR016184-1"/>
    </source>
</evidence>
<organism evidence="4 5">
    <name type="scientific">Pseudoneobacillus rhizosphaerae</name>
    <dbReference type="NCBI Taxonomy" id="2880968"/>
    <lineage>
        <taxon>Bacteria</taxon>
        <taxon>Bacillati</taxon>
        <taxon>Bacillota</taxon>
        <taxon>Bacilli</taxon>
        <taxon>Bacillales</taxon>
        <taxon>Bacillaceae</taxon>
        <taxon>Pseudoneobacillus</taxon>
    </lineage>
</organism>
<proteinExistence type="inferred from homology"/>
<feature type="active site" evidence="3">
    <location>
        <position position="47"/>
    </location>
</feature>
<dbReference type="SUPFAM" id="SSF54506">
    <property type="entry name" value="Diaminopimelate epimerase-like"/>
    <property type="match status" value="1"/>
</dbReference>
<dbReference type="Proteomes" id="UP000789845">
    <property type="component" value="Unassembled WGS sequence"/>
</dbReference>
<keyword evidence="2 4" id="KW-0413">Isomerase</keyword>
<dbReference type="GO" id="GO:0016853">
    <property type="term" value="F:isomerase activity"/>
    <property type="evidence" value="ECO:0007669"/>
    <property type="project" value="UniProtKB-KW"/>
</dbReference>
<dbReference type="RefSeq" id="WP_230495939.1">
    <property type="nucleotide sequence ID" value="NZ_CAKJTG010000006.1"/>
</dbReference>
<dbReference type="PANTHER" id="PTHR13774:SF39">
    <property type="entry name" value="BIOSYNTHESIS PROTEIN, PUTATIVE-RELATED"/>
    <property type="match status" value="1"/>
</dbReference>
<comment type="caution">
    <text evidence="4">The sequence shown here is derived from an EMBL/GenBank/DDBJ whole genome shotgun (WGS) entry which is preliminary data.</text>
</comment>
<sequence>MKQIRVYHIDAFTKNPFEGNPAGVVPDASGLTLTQMQKIANELNLPESAFLQPSTNPKADFRIRYFTPQEEINFCGHATVGSAWLLATEYGWAEKADHIVYETNVGLIPVHWEKSENKINMVTMTQISPKVKKMEFDSSEIAELVGISPDQLDDRFPIKLAHTGNWHLIVPVKTNQAIDSATPKWDQLALLNKMHSISTTHLFTFDAKPGFNLYTRDFAPAIGIPEDPVTGAANGALAGYLVLEGILSKDETHQLTIGQGDAINRAGTLFVTIIPSENDVIIKVGGCAHVTIEGMLRLHE</sequence>
<dbReference type="PANTHER" id="PTHR13774">
    <property type="entry name" value="PHENAZINE BIOSYNTHESIS PROTEIN"/>
    <property type="match status" value="1"/>
</dbReference>